<evidence type="ECO:0000313" key="3">
    <source>
        <dbReference type="EMBL" id="MBB4109212.1"/>
    </source>
</evidence>
<evidence type="ECO:0000313" key="5">
    <source>
        <dbReference type="Proteomes" id="UP000642938"/>
    </source>
</evidence>
<name>A0A7W6KCK5_9SPHI</name>
<dbReference type="EMBL" id="BMHZ01000003">
    <property type="protein sequence ID" value="GGH10993.1"/>
    <property type="molecule type" value="Genomic_DNA"/>
</dbReference>
<proteinExistence type="predicted"/>
<keyword evidence="5" id="KW-1185">Reference proteome</keyword>
<dbReference type="Proteomes" id="UP000532273">
    <property type="component" value="Unassembled WGS sequence"/>
</dbReference>
<dbReference type="RefSeq" id="WP_183766084.1">
    <property type="nucleotide sequence ID" value="NZ_BMHZ01000003.1"/>
</dbReference>
<gene>
    <name evidence="2" type="ORF">GCM10007422_29920</name>
    <name evidence="3" type="ORF">GGQ60_003221</name>
</gene>
<sequence length="177" mass="20261">MKKIKIITFSIIFALVNITTANASITSSIEITSKYKFSNPPLIEGYLYRDSSDGKIYWNVGGVLYHIQDYGSYQYLFSNPEHYQFEVSNFQQLITLPFPYTGTYPVGIIRGGVDLVNAAGSVYLRFYGQNGIHYKIPNPATMDNYHIRWDSIINVNYVPEINIKPFPLSASYERFPN</sequence>
<evidence type="ECO:0000313" key="4">
    <source>
        <dbReference type="Proteomes" id="UP000532273"/>
    </source>
</evidence>
<keyword evidence="1" id="KW-0732">Signal</keyword>
<protein>
    <submittedName>
        <fullName evidence="3">Uncharacterized protein</fullName>
    </submittedName>
</protein>
<feature type="chain" id="PRO_5031195574" evidence="1">
    <location>
        <begin position="24"/>
        <end position="177"/>
    </location>
</feature>
<organism evidence="3 4">
    <name type="scientific">Pedobacter zeae</name>
    <dbReference type="NCBI Taxonomy" id="1737356"/>
    <lineage>
        <taxon>Bacteria</taxon>
        <taxon>Pseudomonadati</taxon>
        <taxon>Bacteroidota</taxon>
        <taxon>Sphingobacteriia</taxon>
        <taxon>Sphingobacteriales</taxon>
        <taxon>Sphingobacteriaceae</taxon>
        <taxon>Pedobacter</taxon>
    </lineage>
</organism>
<evidence type="ECO:0000256" key="1">
    <source>
        <dbReference type="SAM" id="SignalP"/>
    </source>
</evidence>
<comment type="caution">
    <text evidence="3">The sequence shown here is derived from an EMBL/GenBank/DDBJ whole genome shotgun (WGS) entry which is preliminary data.</text>
</comment>
<feature type="signal peptide" evidence="1">
    <location>
        <begin position="1"/>
        <end position="23"/>
    </location>
</feature>
<accession>A0A7W6KCK5</accession>
<reference evidence="5" key="2">
    <citation type="journal article" date="2019" name="Int. J. Syst. Evol. Microbiol.">
        <title>The Global Catalogue of Microorganisms (GCM) 10K type strain sequencing project: providing services to taxonomists for standard genome sequencing and annotation.</title>
        <authorList>
            <consortium name="The Broad Institute Genomics Platform"/>
            <consortium name="The Broad Institute Genome Sequencing Center for Infectious Disease"/>
            <person name="Wu L."/>
            <person name="Ma J."/>
        </authorList>
    </citation>
    <scope>NUCLEOTIDE SEQUENCE [LARGE SCALE GENOMIC DNA]</scope>
    <source>
        <strain evidence="5">CGMCC 1.15287</strain>
    </source>
</reference>
<reference evidence="3 4" key="3">
    <citation type="submission" date="2020-08" db="EMBL/GenBank/DDBJ databases">
        <title>Genomic Encyclopedia of Type Strains, Phase IV (KMG-IV): sequencing the most valuable type-strain genomes for metagenomic binning, comparative biology and taxonomic classification.</title>
        <authorList>
            <person name="Goeker M."/>
        </authorList>
    </citation>
    <scope>NUCLEOTIDE SEQUENCE [LARGE SCALE GENOMIC DNA]</scope>
    <source>
        <strain evidence="3 4">DSM 100774</strain>
    </source>
</reference>
<dbReference type="AlphaFoldDB" id="A0A7W6KCK5"/>
<reference evidence="2" key="4">
    <citation type="submission" date="2024-05" db="EMBL/GenBank/DDBJ databases">
        <authorList>
            <person name="Sun Q."/>
            <person name="Zhou Y."/>
        </authorList>
    </citation>
    <scope>NUCLEOTIDE SEQUENCE</scope>
    <source>
        <strain evidence="2">CGMCC 1.15287</strain>
    </source>
</reference>
<evidence type="ECO:0000313" key="2">
    <source>
        <dbReference type="EMBL" id="GGH10993.1"/>
    </source>
</evidence>
<dbReference type="EMBL" id="JACIEF010000003">
    <property type="protein sequence ID" value="MBB4109212.1"/>
    <property type="molecule type" value="Genomic_DNA"/>
</dbReference>
<dbReference type="Proteomes" id="UP000642938">
    <property type="component" value="Unassembled WGS sequence"/>
</dbReference>
<reference evidence="2" key="1">
    <citation type="journal article" date="2014" name="Int. J. Syst. Evol. Microbiol.">
        <title>Complete genome of a new Firmicutes species belonging to the dominant human colonic microbiota ('Ruminococcus bicirculans') reveals two chromosomes and a selective capacity to utilize plant glucans.</title>
        <authorList>
            <consortium name="NISC Comparative Sequencing Program"/>
            <person name="Wegmann U."/>
            <person name="Louis P."/>
            <person name="Goesmann A."/>
            <person name="Henrissat B."/>
            <person name="Duncan S.H."/>
            <person name="Flint H.J."/>
        </authorList>
    </citation>
    <scope>NUCLEOTIDE SEQUENCE</scope>
    <source>
        <strain evidence="2">CGMCC 1.15287</strain>
    </source>
</reference>